<dbReference type="EMBL" id="CP002456">
    <property type="protein sequence ID" value="ADU91588.1"/>
    <property type="molecule type" value="Genomic_DNA"/>
</dbReference>
<accession>A0A654KGK3</accession>
<dbReference type="Pfam" id="PF08895">
    <property type="entry name" value="DUF1840"/>
    <property type="match status" value="1"/>
</dbReference>
<evidence type="ECO:0000313" key="2">
    <source>
        <dbReference type="EMBL" id="ADU91588.1"/>
    </source>
</evidence>
<evidence type="ECO:0008006" key="4">
    <source>
        <dbReference type="Google" id="ProtNLM"/>
    </source>
</evidence>
<organism evidence="2 3">
    <name type="scientific">Taylorella equigenitalis (strain MCE9)</name>
    <dbReference type="NCBI Taxonomy" id="937774"/>
    <lineage>
        <taxon>Bacteria</taxon>
        <taxon>Pseudomonadati</taxon>
        <taxon>Pseudomonadota</taxon>
        <taxon>Betaproteobacteria</taxon>
        <taxon>Burkholderiales</taxon>
        <taxon>Alcaligenaceae</taxon>
        <taxon>Taylorella</taxon>
    </lineage>
</organism>
<protein>
    <recommendedName>
        <fullName evidence="4">DUF1840 domain-containing protein</fullName>
    </recommendedName>
</protein>
<dbReference type="Proteomes" id="UP000007472">
    <property type="component" value="Chromosome"/>
</dbReference>
<name>A0A654KGK3_TAYEM</name>
<evidence type="ECO:0000256" key="1">
    <source>
        <dbReference type="SAM" id="MobiDB-lite"/>
    </source>
</evidence>
<evidence type="ECO:0000313" key="3">
    <source>
        <dbReference type="Proteomes" id="UP000007472"/>
    </source>
</evidence>
<sequence>MLVTFSSKSSGDVVMLEKHALQVLNAIGRNYDTLPPEGVITHEQLENSISNLEASIASIEEKPEEELVVKEEEDSEQTEKKPIQEHVSIGQRAYPLLEMMRKSLAGNADDQIVWRAANSW</sequence>
<feature type="region of interest" description="Disordered" evidence="1">
    <location>
        <begin position="63"/>
        <end position="84"/>
    </location>
</feature>
<dbReference type="AlphaFoldDB" id="A0A654KGK3"/>
<dbReference type="InterPro" id="IPR014991">
    <property type="entry name" value="DUF1840"/>
</dbReference>
<proteinExistence type="predicted"/>
<dbReference type="KEGG" id="teq:TEQUI_0650"/>
<gene>
    <name evidence="2" type="ordered locus">TEQUI_0650</name>
</gene>
<reference evidence="2 3" key="1">
    <citation type="journal article" date="2011" name="J. Bacteriol.">
        <title>Genome sequence of Taylorella equigenitalis MCE9, the causative agent of contagious equine metritis.</title>
        <authorList>
            <person name="Hebert L."/>
            <person name="Moumen B."/>
            <person name="Duquesne F."/>
            <person name="Breuil M.F."/>
            <person name="Laugier C."/>
            <person name="Batto J.M."/>
            <person name="Renault P."/>
            <person name="Petry S."/>
        </authorList>
    </citation>
    <scope>NUCLEOTIDE SEQUENCE [LARGE SCALE GENOMIC DNA]</scope>
    <source>
        <strain evidence="2 3">MCE9</strain>
    </source>
</reference>